<sequence length="71" mass="7843">YVNNAICMCTQSCIGSPSMRCMEVTYDVTYFLRKGCQDGLAVMETRTYTVNIGCQCVGALPQVTVPNYNSE</sequence>
<dbReference type="Proteomes" id="UP000678393">
    <property type="component" value="Unassembled WGS sequence"/>
</dbReference>
<feature type="non-terminal residue" evidence="1">
    <location>
        <position position="1"/>
    </location>
</feature>
<dbReference type="InterPro" id="IPR029034">
    <property type="entry name" value="Cystine-knot_cytokine"/>
</dbReference>
<dbReference type="AlphaFoldDB" id="A0A8S3ZZH4"/>
<accession>A0A8S3ZZH4</accession>
<comment type="caution">
    <text evidence="1">The sequence shown here is derived from an EMBL/GenBank/DDBJ whole genome shotgun (WGS) entry which is preliminary data.</text>
</comment>
<gene>
    <name evidence="1" type="ORF">CUNI_LOCUS17209</name>
</gene>
<dbReference type="Gene3D" id="2.10.90.10">
    <property type="entry name" value="Cystine-knot cytokines"/>
    <property type="match status" value="1"/>
</dbReference>
<proteinExistence type="predicted"/>
<reference evidence="1" key="1">
    <citation type="submission" date="2021-04" db="EMBL/GenBank/DDBJ databases">
        <authorList>
            <consortium name="Molecular Ecology Group"/>
        </authorList>
    </citation>
    <scope>NUCLEOTIDE SEQUENCE</scope>
</reference>
<evidence type="ECO:0000313" key="2">
    <source>
        <dbReference type="Proteomes" id="UP000678393"/>
    </source>
</evidence>
<protein>
    <submittedName>
        <fullName evidence="1">Uncharacterized protein</fullName>
    </submittedName>
</protein>
<dbReference type="OrthoDB" id="6147017at2759"/>
<dbReference type="EMBL" id="CAJHNH020004779">
    <property type="protein sequence ID" value="CAG5131651.1"/>
    <property type="molecule type" value="Genomic_DNA"/>
</dbReference>
<organism evidence="1 2">
    <name type="scientific">Candidula unifasciata</name>
    <dbReference type="NCBI Taxonomy" id="100452"/>
    <lineage>
        <taxon>Eukaryota</taxon>
        <taxon>Metazoa</taxon>
        <taxon>Spiralia</taxon>
        <taxon>Lophotrochozoa</taxon>
        <taxon>Mollusca</taxon>
        <taxon>Gastropoda</taxon>
        <taxon>Heterobranchia</taxon>
        <taxon>Euthyneura</taxon>
        <taxon>Panpulmonata</taxon>
        <taxon>Eupulmonata</taxon>
        <taxon>Stylommatophora</taxon>
        <taxon>Helicina</taxon>
        <taxon>Helicoidea</taxon>
        <taxon>Geomitridae</taxon>
        <taxon>Candidula</taxon>
    </lineage>
</organism>
<name>A0A8S3ZZH4_9EUPU</name>
<keyword evidence="2" id="KW-1185">Reference proteome</keyword>
<evidence type="ECO:0000313" key="1">
    <source>
        <dbReference type="EMBL" id="CAG5131651.1"/>
    </source>
</evidence>